<evidence type="ECO:0000313" key="1">
    <source>
        <dbReference type="EMBL" id="MPC20109.1"/>
    </source>
</evidence>
<sequence length="105" mass="12269">MNDERIVRKVYLWNESGSQWRKRCMRMTERSGLQVIMMNKIVFLAWLWAAVLLKPTLSVLMSVTFDGSNYYTHEKIMKNWVAKGSFHDNTFKDGLTRLTSACSVT</sequence>
<gene>
    <name evidence="1" type="ORF">E2C01_013040</name>
</gene>
<comment type="caution">
    <text evidence="1">The sequence shown here is derived from an EMBL/GenBank/DDBJ whole genome shotgun (WGS) entry which is preliminary data.</text>
</comment>
<reference evidence="1 2" key="1">
    <citation type="submission" date="2019-05" db="EMBL/GenBank/DDBJ databases">
        <title>Another draft genome of Portunus trituberculatus and its Hox gene families provides insights of decapod evolution.</title>
        <authorList>
            <person name="Jeong J.-H."/>
            <person name="Song I."/>
            <person name="Kim S."/>
            <person name="Choi T."/>
            <person name="Kim D."/>
            <person name="Ryu S."/>
            <person name="Kim W."/>
        </authorList>
    </citation>
    <scope>NUCLEOTIDE SEQUENCE [LARGE SCALE GENOMIC DNA]</scope>
    <source>
        <tissue evidence="1">Muscle</tissue>
    </source>
</reference>
<dbReference type="EMBL" id="VSRR010000835">
    <property type="protein sequence ID" value="MPC20109.1"/>
    <property type="molecule type" value="Genomic_DNA"/>
</dbReference>
<organism evidence="1 2">
    <name type="scientific">Portunus trituberculatus</name>
    <name type="common">Swimming crab</name>
    <name type="synonym">Neptunus trituberculatus</name>
    <dbReference type="NCBI Taxonomy" id="210409"/>
    <lineage>
        <taxon>Eukaryota</taxon>
        <taxon>Metazoa</taxon>
        <taxon>Ecdysozoa</taxon>
        <taxon>Arthropoda</taxon>
        <taxon>Crustacea</taxon>
        <taxon>Multicrustacea</taxon>
        <taxon>Malacostraca</taxon>
        <taxon>Eumalacostraca</taxon>
        <taxon>Eucarida</taxon>
        <taxon>Decapoda</taxon>
        <taxon>Pleocyemata</taxon>
        <taxon>Brachyura</taxon>
        <taxon>Eubrachyura</taxon>
        <taxon>Portunoidea</taxon>
        <taxon>Portunidae</taxon>
        <taxon>Portuninae</taxon>
        <taxon>Portunus</taxon>
    </lineage>
</organism>
<dbReference type="Proteomes" id="UP000324222">
    <property type="component" value="Unassembled WGS sequence"/>
</dbReference>
<dbReference type="OrthoDB" id="443524at2759"/>
<accession>A0A5B7DG12</accession>
<name>A0A5B7DG12_PORTR</name>
<protein>
    <submittedName>
        <fullName evidence="1">Uncharacterized protein</fullName>
    </submittedName>
</protein>
<proteinExistence type="predicted"/>
<evidence type="ECO:0000313" key="2">
    <source>
        <dbReference type="Proteomes" id="UP000324222"/>
    </source>
</evidence>
<keyword evidence="2" id="KW-1185">Reference proteome</keyword>
<dbReference type="AlphaFoldDB" id="A0A5B7DG12"/>